<feature type="compositionally biased region" description="Low complexity" evidence="1">
    <location>
        <begin position="582"/>
        <end position="597"/>
    </location>
</feature>
<dbReference type="AlphaFoldDB" id="A0A5J4VQP5"/>
<feature type="compositionally biased region" description="Polar residues" evidence="1">
    <location>
        <begin position="482"/>
        <end position="494"/>
    </location>
</feature>
<dbReference type="EMBL" id="SNRW01005690">
    <property type="protein sequence ID" value="KAA6384576.1"/>
    <property type="molecule type" value="Genomic_DNA"/>
</dbReference>
<name>A0A5J4VQP5_9EUKA</name>
<evidence type="ECO:0000313" key="2">
    <source>
        <dbReference type="EMBL" id="KAA6384576.1"/>
    </source>
</evidence>
<organism evidence="2 3">
    <name type="scientific">Streblomastix strix</name>
    <dbReference type="NCBI Taxonomy" id="222440"/>
    <lineage>
        <taxon>Eukaryota</taxon>
        <taxon>Metamonada</taxon>
        <taxon>Preaxostyla</taxon>
        <taxon>Oxymonadida</taxon>
        <taxon>Streblomastigidae</taxon>
        <taxon>Streblomastix</taxon>
    </lineage>
</organism>
<gene>
    <name evidence="2" type="ORF">EZS28_019898</name>
</gene>
<protein>
    <submittedName>
        <fullName evidence="2">Uncharacterized protein</fullName>
    </submittedName>
</protein>
<feature type="region of interest" description="Disordered" evidence="1">
    <location>
        <begin position="576"/>
        <end position="597"/>
    </location>
</feature>
<feature type="region of interest" description="Disordered" evidence="1">
    <location>
        <begin position="475"/>
        <end position="535"/>
    </location>
</feature>
<evidence type="ECO:0000313" key="3">
    <source>
        <dbReference type="Proteomes" id="UP000324800"/>
    </source>
</evidence>
<sequence length="714" mass="81053">MKIGIDATQDHSKNAHQFNGLGTLQTQAQGTNSSHTVDLIVMQLYLVVFQSDRQLAPTIATNALIQCTILLPLVYGQLVQILEGITVALLQETDFQAKIMSYTQVLEEMQRAARAPQLLQYTEIPAADRQLLPPLQTLEVLASGFQLQDLEFWELGRMRKYGENKTFSGINAYLFDRNNDSLMSHANLATTQRQIGIKLLASGQSVANAQGNLIGANAFLNLQPLQSRAMLTPAQITNIFLLGINTKQEQQTQQSQISQAPSLKPFQAKFQQNLQLQQQSQSLNRGLLNTDTQPQLNQQNYVFPDLSVNRQQQITPNISIVQNPQQQGADSEGNQTQFQNTVASNSHTVIKIDMESEGRYINPPPLEAKINQASFNRQRDYWATKLYLIKYVSKPGAGQHHPGLEKDKLKHRKQYQVTPEGKLSQMQIGESFGKSWIQILNQILQENNLLFQTQKSKAKRKIKIFAFWNNTRKRCRQDDRSSSGGNNQNFQPRYNNRKDFRSQRRRQRRGREDYRRRGQRGNRGGHNRDNRSVDTYYNGSIHNMVSVAPWPPVESVPITSSNIVFTDLNQRQICGPTPQLPSIATSQSSETSSSNIVSIPTPSVHQVQQEQYHLLLPLAAVSPPPIFPSNIKLPPVVDIQPNNINQPVNYKLEPQQQAKKPITINFQILLTSGRVQLPIHKVENLEHNKELRDFTIRGYFRRIGLEMNIEFICN</sequence>
<dbReference type="Proteomes" id="UP000324800">
    <property type="component" value="Unassembled WGS sequence"/>
</dbReference>
<comment type="caution">
    <text evidence="2">The sequence shown here is derived from an EMBL/GenBank/DDBJ whole genome shotgun (WGS) entry which is preliminary data.</text>
</comment>
<proteinExistence type="predicted"/>
<evidence type="ECO:0000256" key="1">
    <source>
        <dbReference type="SAM" id="MobiDB-lite"/>
    </source>
</evidence>
<reference evidence="2 3" key="1">
    <citation type="submission" date="2019-03" db="EMBL/GenBank/DDBJ databases">
        <title>Single cell metagenomics reveals metabolic interactions within the superorganism composed of flagellate Streblomastix strix and complex community of Bacteroidetes bacteria on its surface.</title>
        <authorList>
            <person name="Treitli S.C."/>
            <person name="Kolisko M."/>
            <person name="Husnik F."/>
            <person name="Keeling P."/>
            <person name="Hampl V."/>
        </authorList>
    </citation>
    <scope>NUCLEOTIDE SEQUENCE [LARGE SCALE GENOMIC DNA]</scope>
    <source>
        <strain evidence="2">ST1C</strain>
    </source>
</reference>
<accession>A0A5J4VQP5</accession>